<dbReference type="InterPro" id="IPR008030">
    <property type="entry name" value="NmrA-like"/>
</dbReference>
<dbReference type="InterPro" id="IPR045312">
    <property type="entry name" value="PCBER-like"/>
</dbReference>
<dbReference type="InterPro" id="IPR050608">
    <property type="entry name" value="NmrA-type/Isoflavone_red_sf"/>
</dbReference>
<dbReference type="PANTHER" id="PTHR43349:SF35">
    <property type="entry name" value="PHENYLCOUMARAN BENZYLIC ETHER REDUCTASE 1"/>
    <property type="match status" value="1"/>
</dbReference>
<evidence type="ECO:0000256" key="3">
    <source>
        <dbReference type="ARBA" id="ARBA00023002"/>
    </source>
</evidence>
<evidence type="ECO:0000256" key="1">
    <source>
        <dbReference type="ARBA" id="ARBA00005725"/>
    </source>
</evidence>
<dbReference type="SUPFAM" id="SSF51735">
    <property type="entry name" value="NAD(P)-binding Rossmann-fold domains"/>
    <property type="match status" value="1"/>
</dbReference>
<proteinExistence type="inferred from homology"/>
<dbReference type="EMBL" id="GCHU01014750">
    <property type="protein sequence ID" value="JAG86603.1"/>
    <property type="molecule type" value="Transcribed_RNA"/>
</dbReference>
<evidence type="ECO:0000259" key="5">
    <source>
        <dbReference type="Pfam" id="PF05368"/>
    </source>
</evidence>
<dbReference type="InterPro" id="IPR036291">
    <property type="entry name" value="NAD(P)-bd_dom_sf"/>
</dbReference>
<evidence type="ECO:0000313" key="6">
    <source>
        <dbReference type="EMBL" id="JAG86602.1"/>
    </source>
</evidence>
<dbReference type="AlphaFoldDB" id="A0A0C9S3Q4"/>
<name>A0A0C9S3Q4_9CONI</name>
<keyword evidence="4" id="KW-1133">Transmembrane helix</keyword>
<dbReference type="EMBL" id="GCHU01014751">
    <property type="protein sequence ID" value="JAG86602.1"/>
    <property type="molecule type" value="Transcribed_RNA"/>
</dbReference>
<protein>
    <submittedName>
        <fullName evidence="7">TSA: Wollemia nobilis Ref_Wollemi_Transcript_14834_1258 transcribed RNA sequence</fullName>
    </submittedName>
    <submittedName>
        <fullName evidence="6">TSA: Wollemia nobilis Ref_Wollemi_Transcript_14835_1325 transcribed RNA sequence</fullName>
    </submittedName>
</protein>
<evidence type="ECO:0000256" key="2">
    <source>
        <dbReference type="ARBA" id="ARBA00022857"/>
    </source>
</evidence>
<sequence>MITRFHILVHSLLCLVAVYVIFHWKPSDRGEMASRILLIGGTGYIGKHVAKASLALGHPTFLLVRDSTPSNPQKAQLLESFKASGATLVHGSLEDHASLVEAMKKVDVVISTVGGAQLMDQMNIIKAIKEVGTIKRFLPSEFGNDVDNVHTVEPATTVFGMKVKIRRAIEAEGIPYTYVSSNCFAGYFLPSMSQPGLTAPPRDKIVILGDGNAKVVFVKEDDIGTYAIKAVDDPRTLNKTLYLRLPANTYSFNELVALWEKKIGKTLEKIYVPEEAVVKQIEETPFPNNIGMAIGHSIFVKGDQTNFEIGPNGVEGSQLYPDVKYTTVDEMLNQFV</sequence>
<dbReference type="Pfam" id="PF05368">
    <property type="entry name" value="NmrA"/>
    <property type="match status" value="1"/>
</dbReference>
<feature type="domain" description="NmrA-like" evidence="5">
    <location>
        <begin position="33"/>
        <end position="331"/>
    </location>
</feature>
<accession>A0A0C9S3Q4</accession>
<organism evidence="6">
    <name type="scientific">Wollemia nobilis</name>
    <dbReference type="NCBI Taxonomy" id="56998"/>
    <lineage>
        <taxon>Eukaryota</taxon>
        <taxon>Viridiplantae</taxon>
        <taxon>Streptophyta</taxon>
        <taxon>Embryophyta</taxon>
        <taxon>Tracheophyta</taxon>
        <taxon>Spermatophyta</taxon>
        <taxon>Pinopsida</taxon>
        <taxon>Pinidae</taxon>
        <taxon>Conifers II</taxon>
        <taxon>Araucariales</taxon>
        <taxon>Araucariaceae</taxon>
        <taxon>Wollemia</taxon>
    </lineage>
</organism>
<keyword evidence="2" id="KW-0521">NADP</keyword>
<reference evidence="6" key="1">
    <citation type="submission" date="2015-02" db="EMBL/GenBank/DDBJ databases">
        <title>A transcriptome of Wollemia nobilis - a relic of Gondwana.</title>
        <authorList>
            <person name="Chia J.Y."/>
            <person name="Leong Y.S."/>
            <person name="Abdul Karim S."/>
            <person name="Wan Azmi N."/>
            <person name="Hercus R."/>
            <person name="Croft L."/>
        </authorList>
    </citation>
    <scope>NUCLEOTIDE SEQUENCE</scope>
    <source>
        <strain evidence="6">MaeBrown</strain>
        <tissue evidence="6">Leaf</tissue>
    </source>
</reference>
<feature type="transmembrane region" description="Helical" evidence="4">
    <location>
        <begin position="7"/>
        <end position="24"/>
    </location>
</feature>
<evidence type="ECO:0000313" key="7">
    <source>
        <dbReference type="EMBL" id="JAG86603.1"/>
    </source>
</evidence>
<dbReference type="Gene3D" id="3.40.50.720">
    <property type="entry name" value="NAD(P)-binding Rossmann-like Domain"/>
    <property type="match status" value="1"/>
</dbReference>
<keyword evidence="4" id="KW-0472">Membrane</keyword>
<keyword evidence="3" id="KW-0560">Oxidoreductase</keyword>
<keyword evidence="4" id="KW-0812">Transmembrane</keyword>
<evidence type="ECO:0000256" key="4">
    <source>
        <dbReference type="SAM" id="Phobius"/>
    </source>
</evidence>
<dbReference type="CDD" id="cd05259">
    <property type="entry name" value="PCBER_SDR_a"/>
    <property type="match status" value="1"/>
</dbReference>
<comment type="similarity">
    <text evidence="1">Belongs to the NmrA-type oxidoreductase family. Isoflavone reductase subfamily.</text>
</comment>
<dbReference type="Gene3D" id="3.90.25.10">
    <property type="entry name" value="UDP-galactose 4-epimerase, domain 1"/>
    <property type="match status" value="1"/>
</dbReference>
<dbReference type="GO" id="GO:0016491">
    <property type="term" value="F:oxidoreductase activity"/>
    <property type="evidence" value="ECO:0007669"/>
    <property type="project" value="UniProtKB-KW"/>
</dbReference>
<dbReference type="PANTHER" id="PTHR43349">
    <property type="entry name" value="PINORESINOL REDUCTASE-RELATED"/>
    <property type="match status" value="1"/>
</dbReference>